<dbReference type="AlphaFoldDB" id="M0MKP4"/>
<protein>
    <submittedName>
        <fullName evidence="4">TrmB family transcriptional regulator</fullName>
    </submittedName>
</protein>
<feature type="domain" description="Transcription regulator TrmB C-terminal" evidence="3">
    <location>
        <begin position="117"/>
        <end position="365"/>
    </location>
</feature>
<organism evidence="4 5">
    <name type="scientific">Halococcus saccharolyticus DSM 5350</name>
    <dbReference type="NCBI Taxonomy" id="1227455"/>
    <lineage>
        <taxon>Archaea</taxon>
        <taxon>Methanobacteriati</taxon>
        <taxon>Methanobacteriota</taxon>
        <taxon>Stenosarchaea group</taxon>
        <taxon>Halobacteria</taxon>
        <taxon>Halobacteriales</taxon>
        <taxon>Halococcaceae</taxon>
        <taxon>Halococcus</taxon>
    </lineage>
</organism>
<reference evidence="4 5" key="1">
    <citation type="journal article" date="2014" name="PLoS Genet.">
        <title>Phylogenetically driven sequencing of extremely halophilic archaea reveals strategies for static and dynamic osmo-response.</title>
        <authorList>
            <person name="Becker E.A."/>
            <person name="Seitzer P.M."/>
            <person name="Tritt A."/>
            <person name="Larsen D."/>
            <person name="Krusor M."/>
            <person name="Yao A.I."/>
            <person name="Wu D."/>
            <person name="Madern D."/>
            <person name="Eisen J.A."/>
            <person name="Darling A.E."/>
            <person name="Facciotti M.T."/>
        </authorList>
    </citation>
    <scope>NUCLEOTIDE SEQUENCE [LARGE SCALE GENOMIC DNA]</scope>
    <source>
        <strain evidence="4 5">DSM 5350</strain>
    </source>
</reference>
<evidence type="ECO:0000256" key="1">
    <source>
        <dbReference type="ARBA" id="ARBA00007287"/>
    </source>
</evidence>
<dbReference type="InParanoid" id="M0MKP4"/>
<gene>
    <name evidence="4" type="ORF">C449_10044</name>
</gene>
<keyword evidence="5" id="KW-1185">Reference proteome</keyword>
<dbReference type="PATRIC" id="fig|1227455.4.peg.2055"/>
<accession>M0MKP4</accession>
<sequence length="385" mass="42655">MTDEEMDADELRATLEDAGLSPYQAEAYVTVLDLGAASATTVAEASGVPDPRIYDVVRSLAEEGYVETYEQGSLHVRAHSPADVLSDLRSRATRLVDAADEIERRWERTPPASNEASIVTRFETVLDRARGFLREAEFQAQLSLSPEQFADLRPTLERAHERGVNVRLSIHTGPDGADDPGDLLDAETLADVCTEARHRPLPAPFIVLVDRTRACFGPHTASVNQYGVLVDDRTHAYVFHWYFLTCLWEVWDPIYATPTIGSLPAEYVDIRQCIREIEPLLAEGRQIVARVEGYATETGDRRDLMGQITEVSYPGDRGVGAEPIPLAELAGQAMFTLETDERTHRVGGWGAILEPIEATRVTIESADNRPIHLIYNGCCKSSSYK</sequence>
<dbReference type="Pfam" id="PF11495">
    <property type="entry name" value="Regulator_TrmB"/>
    <property type="match status" value="1"/>
</dbReference>
<dbReference type="SUPFAM" id="SSF159071">
    <property type="entry name" value="TrmB C-terminal domain-like"/>
    <property type="match status" value="1"/>
</dbReference>
<feature type="domain" description="Transcription regulator TrmB N-terminal" evidence="2">
    <location>
        <begin position="15"/>
        <end position="73"/>
    </location>
</feature>
<dbReference type="InterPro" id="IPR036390">
    <property type="entry name" value="WH_DNA-bd_sf"/>
</dbReference>
<dbReference type="PANTHER" id="PTHR34293:SF1">
    <property type="entry name" value="HTH-TYPE TRANSCRIPTIONAL REGULATOR TRMBL2"/>
    <property type="match status" value="1"/>
</dbReference>
<dbReference type="CDD" id="cd09124">
    <property type="entry name" value="PLDc_like_TrmB_middle"/>
    <property type="match status" value="1"/>
</dbReference>
<dbReference type="PANTHER" id="PTHR34293">
    <property type="entry name" value="HTH-TYPE TRANSCRIPTIONAL REGULATOR TRMBL2"/>
    <property type="match status" value="1"/>
</dbReference>
<dbReference type="InterPro" id="IPR002831">
    <property type="entry name" value="Tscrpt_reg_TrmB_N"/>
</dbReference>
<comment type="similarity">
    <text evidence="1">Belongs to the transcriptional regulator TrmB family.</text>
</comment>
<dbReference type="Pfam" id="PF01978">
    <property type="entry name" value="TrmB"/>
    <property type="match status" value="1"/>
</dbReference>
<dbReference type="Proteomes" id="UP000011669">
    <property type="component" value="Unassembled WGS sequence"/>
</dbReference>
<dbReference type="SUPFAM" id="SSF46785">
    <property type="entry name" value="Winged helix' DNA-binding domain"/>
    <property type="match status" value="1"/>
</dbReference>
<comment type="caution">
    <text evidence="4">The sequence shown here is derived from an EMBL/GenBank/DDBJ whole genome shotgun (WGS) entry which is preliminary data.</text>
</comment>
<dbReference type="InterPro" id="IPR021586">
    <property type="entry name" value="Tscrpt_reg_TrmB_C"/>
</dbReference>
<evidence type="ECO:0000259" key="3">
    <source>
        <dbReference type="Pfam" id="PF11495"/>
    </source>
</evidence>
<dbReference type="InterPro" id="IPR051797">
    <property type="entry name" value="TrmB-like"/>
</dbReference>
<dbReference type="STRING" id="1227455.C449_10044"/>
<evidence type="ECO:0000259" key="2">
    <source>
        <dbReference type="Pfam" id="PF01978"/>
    </source>
</evidence>
<dbReference type="InterPro" id="IPR036388">
    <property type="entry name" value="WH-like_DNA-bd_sf"/>
</dbReference>
<name>M0MKP4_9EURY</name>
<evidence type="ECO:0000313" key="4">
    <source>
        <dbReference type="EMBL" id="EMA44990.1"/>
    </source>
</evidence>
<proteinExistence type="inferred from homology"/>
<evidence type="ECO:0000313" key="5">
    <source>
        <dbReference type="Proteomes" id="UP000011669"/>
    </source>
</evidence>
<dbReference type="EMBL" id="AOMD01000021">
    <property type="protein sequence ID" value="EMA44990.1"/>
    <property type="molecule type" value="Genomic_DNA"/>
</dbReference>
<dbReference type="Gene3D" id="1.10.10.10">
    <property type="entry name" value="Winged helix-like DNA-binding domain superfamily/Winged helix DNA-binding domain"/>
    <property type="match status" value="1"/>
</dbReference>